<dbReference type="GO" id="GO:0016579">
    <property type="term" value="P:protein deubiquitination"/>
    <property type="evidence" value="ECO:0007669"/>
    <property type="project" value="InterPro"/>
</dbReference>
<dbReference type="InterPro" id="IPR038765">
    <property type="entry name" value="Papain-like_cys_pep_sf"/>
</dbReference>
<dbReference type="CDD" id="cd02674">
    <property type="entry name" value="Peptidase_C19R"/>
    <property type="match status" value="1"/>
</dbReference>
<sequence length="1074" mass="118747">MSAAAPPLHAPAQPSPAPPTQHALSRTPLGSNSSTAGSRINGAAGGAATGAAGGGGEGGGGGGGAGSGERQYAHIHDLKADAIAGLRNTNASITQLFARAEQSLKDAKFNLDFRRPDVAFVHYMRASEIAVEVIPHHRDYIHFIHDQHGHQRLQILQRSITVLVDQYASIKQIIINNNSRSGVVPRAQSPVHHARGSSASAVVASVSSRAKPPVSPKPANLQDRPVSLSSPTTGGTNGESLSDRFAKLRTSGARTPVSYTNGNEDNADIKHATMAKPQGPRSMPLDTALAAAMPKAPSPTYSPARNMQTTGDIALPRHSVRSLAQSRKSSLIPNSIAPAASGDLDAETHHHTQPPGPGTPRRGSTQLSGETRITAEKLHDCLERFDVMVIDCRSRAEYDQGHIYSRNVICVEPIGLRQGLSAEQLAGQLVLSPQEEQEVFENRHRYDLVVYYDTNTSSETYLTNPQSEAEARLKYLHEALHDFNTGIQLRRQPIILVGGLDAWIELMGVPALVATSTQARAKQGRPIQRRPNRGGQIKLPKRLREYNPLGPEEEKKWRDRAQSESMPAASAFAEHEAYAEAGDDVDEMQKFPNIEEFNARFPDAGTVIPPIRPTSAMVSAPPSRIPMYPMAPGHSVYPPAPPAPPARPAPAAPRMSYTGVSDRAVSQSTPIPRTSSQLLPYVPPRFLAQNLRLPRTGILNFGATCYMNATLQALSATTPLTMLMLDDQYKKMVCKDNWKGSNGLLPEIYANTIRSLWQGGVDYIKPSTLRTFCGRLKSTFKDPHQQQDAQEFFSFMVDTLHEDFNAVWNKTPLRLLNEQEEAKRERMPPLVVAKTEWGRYTHRENSFLTSLFYGQHSSRLRCTTCHFTSTTHDAWALLQVEIPDSPEAQLRDCLRAHFKDELLDDDNQWSCPRCKAPRRATKKLTMTRAPPFLVIALKRFKQNARGDQHKLHTSVRFPLTGLDIEEFVLPQPSAHEAQQIAQSYGNEFSVADESLSPPYKYDAYAVVRHLGENTRSGHYTAAVRDRTRECWRYFNDTKNEDFQPERLSPSKALDNDQAYLVFYQRRPISEQRSK</sequence>
<dbReference type="PANTHER" id="PTHR21646">
    <property type="entry name" value="UBIQUITIN CARBOXYL-TERMINAL HYDROLASE"/>
    <property type="match status" value="1"/>
</dbReference>
<proteinExistence type="inferred from homology"/>
<dbReference type="InterPro" id="IPR018200">
    <property type="entry name" value="USP_CS"/>
</dbReference>
<keyword evidence="6" id="KW-1185">Reference proteome</keyword>
<feature type="compositionally biased region" description="Polar residues" evidence="2">
    <location>
        <begin position="28"/>
        <end position="38"/>
    </location>
</feature>
<feature type="compositionally biased region" description="Polar residues" evidence="2">
    <location>
        <begin position="322"/>
        <end position="333"/>
    </location>
</feature>
<dbReference type="PANTHER" id="PTHR21646:SF23">
    <property type="entry name" value="UBIQUITIN CARBOXYL-TERMINAL HYDROLASE USP2"/>
    <property type="match status" value="1"/>
</dbReference>
<dbReference type="PROSITE" id="PS50235">
    <property type="entry name" value="USP_3"/>
    <property type="match status" value="1"/>
</dbReference>
<dbReference type="Pfam" id="PF00443">
    <property type="entry name" value="UCH"/>
    <property type="match status" value="1"/>
</dbReference>
<dbReference type="InterPro" id="IPR028889">
    <property type="entry name" value="USP"/>
</dbReference>
<dbReference type="PROSITE" id="PS00972">
    <property type="entry name" value="USP_1"/>
    <property type="match status" value="1"/>
</dbReference>
<feature type="region of interest" description="Disordered" evidence="2">
    <location>
        <begin position="523"/>
        <end position="561"/>
    </location>
</feature>
<accession>A0A9Q9AP10</accession>
<dbReference type="SUPFAM" id="SSF52821">
    <property type="entry name" value="Rhodanese/Cell cycle control phosphatase"/>
    <property type="match status" value="1"/>
</dbReference>
<dbReference type="EMBL" id="CP099418">
    <property type="protein sequence ID" value="USW48206.1"/>
    <property type="molecule type" value="Genomic_DNA"/>
</dbReference>
<evidence type="ECO:0000313" key="6">
    <source>
        <dbReference type="Proteomes" id="UP001056384"/>
    </source>
</evidence>
<dbReference type="Gene3D" id="1.20.58.80">
    <property type="entry name" value="Phosphotransferase system, lactose/cellobiose-type IIA subunit"/>
    <property type="match status" value="1"/>
</dbReference>
<gene>
    <name evidence="5" type="ORF">Slin15195_G015250</name>
</gene>
<evidence type="ECO:0000259" key="3">
    <source>
        <dbReference type="PROSITE" id="PS50206"/>
    </source>
</evidence>
<evidence type="ECO:0000313" key="5">
    <source>
        <dbReference type="EMBL" id="USW48206.1"/>
    </source>
</evidence>
<dbReference type="Proteomes" id="UP001056384">
    <property type="component" value="Chromosome 1"/>
</dbReference>
<dbReference type="InterPro" id="IPR050185">
    <property type="entry name" value="Ub_carboxyl-term_hydrolase"/>
</dbReference>
<feature type="region of interest" description="Disordered" evidence="2">
    <location>
        <begin position="321"/>
        <end position="368"/>
    </location>
</feature>
<dbReference type="Gene3D" id="3.40.250.10">
    <property type="entry name" value="Rhodanese-like domain"/>
    <property type="match status" value="1"/>
</dbReference>
<comment type="similarity">
    <text evidence="1">Belongs to the peptidase C19 family.</text>
</comment>
<feature type="domain" description="Rhodanese" evidence="3">
    <location>
        <begin position="383"/>
        <end position="512"/>
    </location>
</feature>
<protein>
    <submittedName>
        <fullName evidence="5">Rhodanese-like domain, ubiquitin specific protease, Rhodanese-like domain superfamily</fullName>
    </submittedName>
</protein>
<feature type="compositionally biased region" description="Low complexity" evidence="2">
    <location>
        <begin position="197"/>
        <end position="212"/>
    </location>
</feature>
<reference evidence="5" key="1">
    <citation type="submission" date="2022-06" db="EMBL/GenBank/DDBJ databases">
        <title>Complete genome sequences of two strains of the flax pathogen Septoria linicola.</title>
        <authorList>
            <person name="Lapalu N."/>
            <person name="Simon A."/>
            <person name="Demenou B."/>
            <person name="Paumier D."/>
            <person name="Guillot M.-P."/>
            <person name="Gout L."/>
            <person name="Valade R."/>
        </authorList>
    </citation>
    <scope>NUCLEOTIDE SEQUENCE</scope>
    <source>
        <strain evidence="5">SE15195</strain>
    </source>
</reference>
<dbReference type="InterPro" id="IPR001763">
    <property type="entry name" value="Rhodanese-like_dom"/>
</dbReference>
<feature type="region of interest" description="Disordered" evidence="2">
    <location>
        <begin position="1"/>
        <end position="68"/>
    </location>
</feature>
<evidence type="ECO:0000256" key="1">
    <source>
        <dbReference type="ARBA" id="ARBA00009085"/>
    </source>
</evidence>
<feature type="region of interest" description="Disordered" evidence="2">
    <location>
        <begin position="182"/>
        <end position="280"/>
    </location>
</feature>
<dbReference type="Gene3D" id="3.90.70.10">
    <property type="entry name" value="Cysteine proteinases"/>
    <property type="match status" value="1"/>
</dbReference>
<dbReference type="Pfam" id="PF00581">
    <property type="entry name" value="Rhodanese"/>
    <property type="match status" value="1"/>
</dbReference>
<dbReference type="GO" id="GO:0006508">
    <property type="term" value="P:proteolysis"/>
    <property type="evidence" value="ECO:0007669"/>
    <property type="project" value="UniProtKB-KW"/>
</dbReference>
<feature type="compositionally biased region" description="Basic and acidic residues" evidence="2">
    <location>
        <begin position="552"/>
        <end position="561"/>
    </location>
</feature>
<dbReference type="GO" id="GO:0004843">
    <property type="term" value="F:cysteine-type deubiquitinase activity"/>
    <property type="evidence" value="ECO:0007669"/>
    <property type="project" value="InterPro"/>
</dbReference>
<dbReference type="InterPro" id="IPR001394">
    <property type="entry name" value="Peptidase_C19_UCH"/>
</dbReference>
<dbReference type="PROSITE" id="PS50206">
    <property type="entry name" value="RHODANESE_3"/>
    <property type="match status" value="1"/>
</dbReference>
<feature type="compositionally biased region" description="Low complexity" evidence="2">
    <location>
        <begin position="1"/>
        <end position="12"/>
    </location>
</feature>
<name>A0A9Q9AP10_9PEZI</name>
<dbReference type="AlphaFoldDB" id="A0A9Q9AP10"/>
<evidence type="ECO:0000259" key="4">
    <source>
        <dbReference type="PROSITE" id="PS50235"/>
    </source>
</evidence>
<feature type="compositionally biased region" description="Gly residues" evidence="2">
    <location>
        <begin position="43"/>
        <end position="67"/>
    </location>
</feature>
<feature type="compositionally biased region" description="Polar residues" evidence="2">
    <location>
        <begin position="227"/>
        <end position="240"/>
    </location>
</feature>
<keyword evidence="5" id="KW-0645">Protease</keyword>
<dbReference type="InterPro" id="IPR036873">
    <property type="entry name" value="Rhodanese-like_dom_sf"/>
</dbReference>
<evidence type="ECO:0000256" key="2">
    <source>
        <dbReference type="SAM" id="MobiDB-lite"/>
    </source>
</evidence>
<organism evidence="5 6">
    <name type="scientific">Septoria linicola</name>
    <dbReference type="NCBI Taxonomy" id="215465"/>
    <lineage>
        <taxon>Eukaryota</taxon>
        <taxon>Fungi</taxon>
        <taxon>Dikarya</taxon>
        <taxon>Ascomycota</taxon>
        <taxon>Pezizomycotina</taxon>
        <taxon>Dothideomycetes</taxon>
        <taxon>Dothideomycetidae</taxon>
        <taxon>Mycosphaerellales</taxon>
        <taxon>Mycosphaerellaceae</taxon>
        <taxon>Septoria</taxon>
    </lineage>
</organism>
<dbReference type="SMART" id="SM00450">
    <property type="entry name" value="RHOD"/>
    <property type="match status" value="1"/>
</dbReference>
<feature type="domain" description="USP" evidence="4">
    <location>
        <begin position="696"/>
        <end position="1066"/>
    </location>
</feature>
<keyword evidence="5" id="KW-0378">Hydrolase</keyword>
<dbReference type="SUPFAM" id="SSF54001">
    <property type="entry name" value="Cysteine proteinases"/>
    <property type="match status" value="1"/>
</dbReference>